<keyword evidence="1" id="KW-0805">Transcription regulation</keyword>
<sequence length="238" mass="26515">MADRAFQPVTGHQVSAVDLVTVEVRQSILRGTLAPGERFSVAKLARQMNLSHIPVREALRRLEGQGLINLSHARSAVVVPLSVADLEGIYGLRKMIEPELAARAAVLGSAEHCRTLRELIDKFEDDDPETAWQAHQQFHRKLVEPAASAWDLRTLEQLWAAAERYTRLVYDFTAITTSEQSRREHVHITILDAVRAHDSVATRRAVAAHLAENESEMVDRISRLESAPNGEHGQGRTA</sequence>
<dbReference type="PROSITE" id="PS50949">
    <property type="entry name" value="HTH_GNTR"/>
    <property type="match status" value="1"/>
</dbReference>
<dbReference type="GO" id="GO:0003700">
    <property type="term" value="F:DNA-binding transcription factor activity"/>
    <property type="evidence" value="ECO:0007669"/>
    <property type="project" value="InterPro"/>
</dbReference>
<dbReference type="PANTHER" id="PTHR43537:SF24">
    <property type="entry name" value="GLUCONATE OPERON TRANSCRIPTIONAL REPRESSOR"/>
    <property type="match status" value="1"/>
</dbReference>
<evidence type="ECO:0000313" key="6">
    <source>
        <dbReference type="Proteomes" id="UP001180845"/>
    </source>
</evidence>
<dbReference type="RefSeq" id="WP_310272412.1">
    <property type="nucleotide sequence ID" value="NZ_JAVDXW010000001.1"/>
</dbReference>
<dbReference type="InterPro" id="IPR000524">
    <property type="entry name" value="Tscrpt_reg_HTH_GntR"/>
</dbReference>
<dbReference type="Pfam" id="PF07729">
    <property type="entry name" value="FCD"/>
    <property type="match status" value="1"/>
</dbReference>
<dbReference type="SUPFAM" id="SSF48008">
    <property type="entry name" value="GntR ligand-binding domain-like"/>
    <property type="match status" value="1"/>
</dbReference>
<dbReference type="SUPFAM" id="SSF46785">
    <property type="entry name" value="Winged helix' DNA-binding domain"/>
    <property type="match status" value="1"/>
</dbReference>
<dbReference type="Pfam" id="PF00392">
    <property type="entry name" value="GntR"/>
    <property type="match status" value="1"/>
</dbReference>
<gene>
    <name evidence="5" type="ORF">JOF55_001799</name>
</gene>
<comment type="caution">
    <text evidence="5">The sequence shown here is derived from an EMBL/GenBank/DDBJ whole genome shotgun (WGS) entry which is preliminary data.</text>
</comment>
<keyword evidence="6" id="KW-1185">Reference proteome</keyword>
<evidence type="ECO:0000313" key="5">
    <source>
        <dbReference type="EMBL" id="MDR7301618.1"/>
    </source>
</evidence>
<accession>A0AAE4CPE0</accession>
<dbReference type="InterPro" id="IPR008920">
    <property type="entry name" value="TF_FadR/GntR_C"/>
</dbReference>
<name>A0AAE4CPE0_9ACTN</name>
<proteinExistence type="predicted"/>
<dbReference type="AlphaFoldDB" id="A0AAE4CPE0"/>
<keyword evidence="2 5" id="KW-0238">DNA-binding</keyword>
<evidence type="ECO:0000256" key="3">
    <source>
        <dbReference type="ARBA" id="ARBA00023163"/>
    </source>
</evidence>
<dbReference type="SMART" id="SM00895">
    <property type="entry name" value="FCD"/>
    <property type="match status" value="1"/>
</dbReference>
<evidence type="ECO:0000256" key="1">
    <source>
        <dbReference type="ARBA" id="ARBA00023015"/>
    </source>
</evidence>
<dbReference type="InterPro" id="IPR036390">
    <property type="entry name" value="WH_DNA-bd_sf"/>
</dbReference>
<evidence type="ECO:0000259" key="4">
    <source>
        <dbReference type="PROSITE" id="PS50949"/>
    </source>
</evidence>
<dbReference type="Gene3D" id="1.20.120.530">
    <property type="entry name" value="GntR ligand-binding domain-like"/>
    <property type="match status" value="1"/>
</dbReference>
<dbReference type="Gene3D" id="1.10.10.10">
    <property type="entry name" value="Winged helix-like DNA-binding domain superfamily/Winged helix DNA-binding domain"/>
    <property type="match status" value="1"/>
</dbReference>
<dbReference type="Proteomes" id="UP001180845">
    <property type="component" value="Unassembled WGS sequence"/>
</dbReference>
<dbReference type="InterPro" id="IPR011711">
    <property type="entry name" value="GntR_C"/>
</dbReference>
<feature type="domain" description="HTH gntR-type" evidence="4">
    <location>
        <begin position="14"/>
        <end position="81"/>
    </location>
</feature>
<organism evidence="5 6">
    <name type="scientific">Haloactinomyces albus</name>
    <dbReference type="NCBI Taxonomy" id="1352928"/>
    <lineage>
        <taxon>Bacteria</taxon>
        <taxon>Bacillati</taxon>
        <taxon>Actinomycetota</taxon>
        <taxon>Actinomycetes</taxon>
        <taxon>Actinopolysporales</taxon>
        <taxon>Actinopolysporaceae</taxon>
        <taxon>Haloactinomyces</taxon>
    </lineage>
</organism>
<protein>
    <submittedName>
        <fullName evidence="5">DNA-binding GntR family transcriptional regulator</fullName>
    </submittedName>
</protein>
<dbReference type="PANTHER" id="PTHR43537">
    <property type="entry name" value="TRANSCRIPTIONAL REGULATOR, GNTR FAMILY"/>
    <property type="match status" value="1"/>
</dbReference>
<keyword evidence="3" id="KW-0804">Transcription</keyword>
<evidence type="ECO:0000256" key="2">
    <source>
        <dbReference type="ARBA" id="ARBA00023125"/>
    </source>
</evidence>
<dbReference type="EMBL" id="JAVDXW010000001">
    <property type="protein sequence ID" value="MDR7301618.1"/>
    <property type="molecule type" value="Genomic_DNA"/>
</dbReference>
<reference evidence="5" key="1">
    <citation type="submission" date="2023-07" db="EMBL/GenBank/DDBJ databases">
        <title>Sequencing the genomes of 1000 actinobacteria strains.</title>
        <authorList>
            <person name="Klenk H.-P."/>
        </authorList>
    </citation>
    <scope>NUCLEOTIDE SEQUENCE</scope>
    <source>
        <strain evidence="5">DSM 45977</strain>
    </source>
</reference>
<dbReference type="SMART" id="SM00345">
    <property type="entry name" value="HTH_GNTR"/>
    <property type="match status" value="1"/>
</dbReference>
<dbReference type="InterPro" id="IPR036388">
    <property type="entry name" value="WH-like_DNA-bd_sf"/>
</dbReference>
<dbReference type="GO" id="GO:0003677">
    <property type="term" value="F:DNA binding"/>
    <property type="evidence" value="ECO:0007669"/>
    <property type="project" value="UniProtKB-KW"/>
</dbReference>